<dbReference type="InterPro" id="IPR009927">
    <property type="entry name" value="DUF1464"/>
</dbReference>
<protein>
    <recommendedName>
        <fullName evidence="2">DUF1464 domain-containing protein</fullName>
    </recommendedName>
</protein>
<dbReference type="EMBL" id="BARV01000498">
    <property type="protein sequence ID" value="GAH99154.1"/>
    <property type="molecule type" value="Genomic_DNA"/>
</dbReference>
<feature type="non-terminal residue" evidence="1">
    <location>
        <position position="147"/>
    </location>
</feature>
<reference evidence="1" key="1">
    <citation type="journal article" date="2014" name="Front. Microbiol.">
        <title>High frequency of phylogenetically diverse reductive dehalogenase-homologous genes in deep subseafloor sedimentary metagenomes.</title>
        <authorList>
            <person name="Kawai M."/>
            <person name="Futagami T."/>
            <person name="Toyoda A."/>
            <person name="Takaki Y."/>
            <person name="Nishi S."/>
            <person name="Hori S."/>
            <person name="Arai W."/>
            <person name="Tsubouchi T."/>
            <person name="Morono Y."/>
            <person name="Uchiyama I."/>
            <person name="Ito T."/>
            <person name="Fujiyama A."/>
            <person name="Inagaki F."/>
            <person name="Takami H."/>
        </authorList>
    </citation>
    <scope>NUCLEOTIDE SEQUENCE</scope>
    <source>
        <strain evidence="1">Expedition CK06-06</strain>
    </source>
</reference>
<organism evidence="1">
    <name type="scientific">marine sediment metagenome</name>
    <dbReference type="NCBI Taxonomy" id="412755"/>
    <lineage>
        <taxon>unclassified sequences</taxon>
        <taxon>metagenomes</taxon>
        <taxon>ecological metagenomes</taxon>
    </lineage>
</organism>
<sequence length="147" mass="16382">MRVVGIDPGTYSFDLFGMEDNKKVIVDETIRSEDVLQNPYILVEKLEGLATLDIIIGPSGWGIPLKSIKDMTEGDIGRMIPLDTKVAVNEGIKNVLLEMKRREMPVLFTPGVVHLNTVPSYRKWNKFDMGTADKVCCVALGIKDQSE</sequence>
<dbReference type="AlphaFoldDB" id="X1L9Q7"/>
<evidence type="ECO:0000313" key="1">
    <source>
        <dbReference type="EMBL" id="GAH99154.1"/>
    </source>
</evidence>
<gene>
    <name evidence="1" type="ORF">S06H3_01855</name>
</gene>
<proteinExistence type="predicted"/>
<comment type="caution">
    <text evidence="1">The sequence shown here is derived from an EMBL/GenBank/DDBJ whole genome shotgun (WGS) entry which is preliminary data.</text>
</comment>
<name>X1L9Q7_9ZZZZ</name>
<dbReference type="Pfam" id="PF07318">
    <property type="entry name" value="DUF1464"/>
    <property type="match status" value="1"/>
</dbReference>
<evidence type="ECO:0008006" key="2">
    <source>
        <dbReference type="Google" id="ProtNLM"/>
    </source>
</evidence>
<accession>X1L9Q7</accession>